<dbReference type="Proteomes" id="UP001253545">
    <property type="component" value="Unassembled WGS sequence"/>
</dbReference>
<sequence length="81" mass="8657">MTKTNKIILIGLCVIALQAIGIAAIAQESLMKTLDTDHDGLISLKEAAGHAKLLEQFSIIDVNEDGYISMDELNASEISKG</sequence>
<comment type="caution">
    <text evidence="2">The sequence shown here is derived from an EMBL/GenBank/DDBJ whole genome shotgun (WGS) entry which is preliminary data.</text>
</comment>
<feature type="domain" description="EF-hand" evidence="1">
    <location>
        <begin position="55"/>
        <end position="74"/>
    </location>
</feature>
<proteinExistence type="predicted"/>
<dbReference type="EMBL" id="JAVRHX010000001">
    <property type="protein sequence ID" value="MDT0594646.1"/>
    <property type="molecule type" value="Genomic_DNA"/>
</dbReference>
<evidence type="ECO:0000259" key="1">
    <source>
        <dbReference type="Pfam" id="PF13202"/>
    </source>
</evidence>
<feature type="domain" description="EF-hand" evidence="1">
    <location>
        <begin position="30"/>
        <end position="46"/>
    </location>
</feature>
<reference evidence="2 3" key="1">
    <citation type="submission" date="2023-09" db="EMBL/GenBank/DDBJ databases">
        <authorList>
            <person name="Rey-Velasco X."/>
        </authorList>
    </citation>
    <scope>NUCLEOTIDE SEQUENCE [LARGE SCALE GENOMIC DNA]</scope>
    <source>
        <strain evidence="2 3">P117</strain>
    </source>
</reference>
<dbReference type="InterPro" id="IPR018247">
    <property type="entry name" value="EF_Hand_1_Ca_BS"/>
</dbReference>
<evidence type="ECO:0000313" key="3">
    <source>
        <dbReference type="Proteomes" id="UP001253545"/>
    </source>
</evidence>
<name>A0ABU2ZPU7_9ALTE</name>
<evidence type="ECO:0000313" key="2">
    <source>
        <dbReference type="EMBL" id="MDT0594646.1"/>
    </source>
</evidence>
<keyword evidence="3" id="KW-1185">Reference proteome</keyword>
<dbReference type="SUPFAM" id="SSF47473">
    <property type="entry name" value="EF-hand"/>
    <property type="match status" value="1"/>
</dbReference>
<dbReference type="PROSITE" id="PS00018">
    <property type="entry name" value="EF_HAND_1"/>
    <property type="match status" value="1"/>
</dbReference>
<dbReference type="Pfam" id="PF13202">
    <property type="entry name" value="EF-hand_5"/>
    <property type="match status" value="2"/>
</dbReference>
<dbReference type="InterPro" id="IPR011992">
    <property type="entry name" value="EF-hand-dom_pair"/>
</dbReference>
<protein>
    <submittedName>
        <fullName evidence="2">EF-hand domain-containing protein</fullName>
    </submittedName>
</protein>
<accession>A0ABU2ZPU7</accession>
<dbReference type="Gene3D" id="1.10.238.10">
    <property type="entry name" value="EF-hand"/>
    <property type="match status" value="1"/>
</dbReference>
<gene>
    <name evidence="2" type="ORF">RM552_07325</name>
</gene>
<dbReference type="InterPro" id="IPR002048">
    <property type="entry name" value="EF_hand_dom"/>
</dbReference>
<organism evidence="2 3">
    <name type="scientific">Glaciecola petra</name>
    <dbReference type="NCBI Taxonomy" id="3075602"/>
    <lineage>
        <taxon>Bacteria</taxon>
        <taxon>Pseudomonadati</taxon>
        <taxon>Pseudomonadota</taxon>
        <taxon>Gammaproteobacteria</taxon>
        <taxon>Alteromonadales</taxon>
        <taxon>Alteromonadaceae</taxon>
        <taxon>Glaciecola</taxon>
    </lineage>
</organism>
<dbReference type="RefSeq" id="WP_311368110.1">
    <property type="nucleotide sequence ID" value="NZ_JAVRHX010000001.1"/>
</dbReference>